<accession>A0A9D4IE04</accession>
<evidence type="ECO:0000256" key="1">
    <source>
        <dbReference type="ARBA" id="ARBA00022723"/>
    </source>
</evidence>
<keyword evidence="1" id="KW-0479">Metal-binding</keyword>
<proteinExistence type="predicted"/>
<keyword evidence="3" id="KW-0862">Zinc</keyword>
<comment type="caution">
    <text evidence="6">The sequence shown here is derived from an EMBL/GenBank/DDBJ whole genome shotgun (WGS) entry which is preliminary data.</text>
</comment>
<dbReference type="Proteomes" id="UP000828390">
    <property type="component" value="Unassembled WGS sequence"/>
</dbReference>
<name>A0A9D4IE04_DREPO</name>
<feature type="region of interest" description="Disordered" evidence="4">
    <location>
        <begin position="315"/>
        <end position="337"/>
    </location>
</feature>
<dbReference type="SUPFAM" id="SSF57903">
    <property type="entry name" value="FYVE/PHD zinc finger"/>
    <property type="match status" value="1"/>
</dbReference>
<dbReference type="AlphaFoldDB" id="A0A9D4IE04"/>
<protein>
    <recommendedName>
        <fullName evidence="5">Zinc finger PHD-type domain-containing protein</fullName>
    </recommendedName>
</protein>
<evidence type="ECO:0000313" key="7">
    <source>
        <dbReference type="Proteomes" id="UP000828390"/>
    </source>
</evidence>
<keyword evidence="2" id="KW-0863">Zinc-finger</keyword>
<evidence type="ECO:0000313" key="6">
    <source>
        <dbReference type="EMBL" id="KAH3769984.1"/>
    </source>
</evidence>
<evidence type="ECO:0000256" key="3">
    <source>
        <dbReference type="ARBA" id="ARBA00022833"/>
    </source>
</evidence>
<evidence type="ECO:0000256" key="4">
    <source>
        <dbReference type="SAM" id="MobiDB-lite"/>
    </source>
</evidence>
<sequence>MASNNSYVILSYIQQPLQSPAHNSVSKSSGGVIIKSKDYELNHHQKLIKKRKHCDRPFMNIIPKDGGRQLKIECSAGCFELLKAELEKLALDQELSKTFRIACIVEKSVDVAGNLPQITIKVHSLRKNGTRTARPKFTINIYNTQCSLLNNGACTQDFQDEILPEIIKNLEQNPNFSSLDRTYAAVIDRCLEKSITEQVVQDRPSLGHPAEEGSNVSDVCAHCQIDVTDGIACDGCGGWFHYECEQLGRNFKKFYEDGASIPYSCLSCRHLSILSPHYPPSVPAIIDDIAPMENELFPRGDECENVTPKLQYTAETTSTKKTEPPSHQQIAPPPQSALHSPLCPTYWLPGNTQPRRQCTARTSEPC</sequence>
<evidence type="ECO:0000259" key="5">
    <source>
        <dbReference type="SMART" id="SM00249"/>
    </source>
</evidence>
<evidence type="ECO:0000256" key="2">
    <source>
        <dbReference type="ARBA" id="ARBA00022771"/>
    </source>
</evidence>
<dbReference type="InterPro" id="IPR011011">
    <property type="entry name" value="Znf_FYVE_PHD"/>
</dbReference>
<dbReference type="EMBL" id="JAIWYP010000009">
    <property type="protein sequence ID" value="KAH3769984.1"/>
    <property type="molecule type" value="Genomic_DNA"/>
</dbReference>
<organism evidence="6 7">
    <name type="scientific">Dreissena polymorpha</name>
    <name type="common">Zebra mussel</name>
    <name type="synonym">Mytilus polymorpha</name>
    <dbReference type="NCBI Taxonomy" id="45954"/>
    <lineage>
        <taxon>Eukaryota</taxon>
        <taxon>Metazoa</taxon>
        <taxon>Spiralia</taxon>
        <taxon>Lophotrochozoa</taxon>
        <taxon>Mollusca</taxon>
        <taxon>Bivalvia</taxon>
        <taxon>Autobranchia</taxon>
        <taxon>Heteroconchia</taxon>
        <taxon>Euheterodonta</taxon>
        <taxon>Imparidentia</taxon>
        <taxon>Neoheterodontei</taxon>
        <taxon>Myida</taxon>
        <taxon>Dreissenoidea</taxon>
        <taxon>Dreissenidae</taxon>
        <taxon>Dreissena</taxon>
    </lineage>
</organism>
<dbReference type="InterPro" id="IPR013083">
    <property type="entry name" value="Znf_RING/FYVE/PHD"/>
</dbReference>
<keyword evidence="7" id="KW-1185">Reference proteome</keyword>
<dbReference type="InterPro" id="IPR001965">
    <property type="entry name" value="Znf_PHD"/>
</dbReference>
<gene>
    <name evidence="6" type="ORF">DPMN_171263</name>
</gene>
<reference evidence="6" key="2">
    <citation type="submission" date="2020-11" db="EMBL/GenBank/DDBJ databases">
        <authorList>
            <person name="McCartney M.A."/>
            <person name="Auch B."/>
            <person name="Kono T."/>
            <person name="Mallez S."/>
            <person name="Becker A."/>
            <person name="Gohl D.M."/>
            <person name="Silverstein K.A.T."/>
            <person name="Koren S."/>
            <person name="Bechman K.B."/>
            <person name="Herman A."/>
            <person name="Abrahante J.E."/>
            <person name="Garbe J."/>
        </authorList>
    </citation>
    <scope>NUCLEOTIDE SEQUENCE</scope>
    <source>
        <strain evidence="6">Duluth1</strain>
        <tissue evidence="6">Whole animal</tissue>
    </source>
</reference>
<reference evidence="6" key="1">
    <citation type="journal article" date="2019" name="bioRxiv">
        <title>The Genome of the Zebra Mussel, Dreissena polymorpha: A Resource for Invasive Species Research.</title>
        <authorList>
            <person name="McCartney M.A."/>
            <person name="Auch B."/>
            <person name="Kono T."/>
            <person name="Mallez S."/>
            <person name="Zhang Y."/>
            <person name="Obille A."/>
            <person name="Becker A."/>
            <person name="Abrahante J.E."/>
            <person name="Garbe J."/>
            <person name="Badalamenti J.P."/>
            <person name="Herman A."/>
            <person name="Mangelson H."/>
            <person name="Liachko I."/>
            <person name="Sullivan S."/>
            <person name="Sone E.D."/>
            <person name="Koren S."/>
            <person name="Silverstein K.A.T."/>
            <person name="Beckman K.B."/>
            <person name="Gohl D.M."/>
        </authorList>
    </citation>
    <scope>NUCLEOTIDE SEQUENCE</scope>
    <source>
        <strain evidence="6">Duluth1</strain>
        <tissue evidence="6">Whole animal</tissue>
    </source>
</reference>
<dbReference type="SMART" id="SM00249">
    <property type="entry name" value="PHD"/>
    <property type="match status" value="1"/>
</dbReference>
<dbReference type="GO" id="GO:0008270">
    <property type="term" value="F:zinc ion binding"/>
    <property type="evidence" value="ECO:0007669"/>
    <property type="project" value="UniProtKB-KW"/>
</dbReference>
<dbReference type="Gene3D" id="3.30.40.10">
    <property type="entry name" value="Zinc/RING finger domain, C3HC4 (zinc finger)"/>
    <property type="match status" value="1"/>
</dbReference>
<feature type="domain" description="Zinc finger PHD-type" evidence="5">
    <location>
        <begin position="219"/>
        <end position="269"/>
    </location>
</feature>